<dbReference type="InterPro" id="IPR029058">
    <property type="entry name" value="AB_hydrolase_fold"/>
</dbReference>
<gene>
    <name evidence="3" type="ORF">EPA99_01100</name>
</gene>
<organism evidence="3 4">
    <name type="scientific">Pseudoxanthomonas composti</name>
    <dbReference type="NCBI Taxonomy" id="2137479"/>
    <lineage>
        <taxon>Bacteria</taxon>
        <taxon>Pseudomonadati</taxon>
        <taxon>Pseudomonadota</taxon>
        <taxon>Gammaproteobacteria</taxon>
        <taxon>Lysobacterales</taxon>
        <taxon>Lysobacteraceae</taxon>
        <taxon>Pseudoxanthomonas</taxon>
    </lineage>
</organism>
<name>A0A4Q1K1J3_9GAMM</name>
<dbReference type="AlphaFoldDB" id="A0A4Q1K1J3"/>
<dbReference type="SUPFAM" id="SSF53474">
    <property type="entry name" value="alpha/beta-Hydrolases"/>
    <property type="match status" value="1"/>
</dbReference>
<dbReference type="RefSeq" id="WP_129469349.1">
    <property type="nucleotide sequence ID" value="NZ_SAWZ01000001.1"/>
</dbReference>
<evidence type="ECO:0000313" key="4">
    <source>
        <dbReference type="Proteomes" id="UP000289784"/>
    </source>
</evidence>
<accession>A0A4Q1K1J3</accession>
<dbReference type="InterPro" id="IPR046519">
    <property type="entry name" value="X-Tfes_XVIPCD"/>
</dbReference>
<protein>
    <submittedName>
        <fullName evidence="3">DUF2974 domain-containing protein</fullName>
    </submittedName>
</protein>
<dbReference type="Pfam" id="PF20410">
    <property type="entry name" value="X-Tfes_XVIPCD"/>
    <property type="match status" value="1"/>
</dbReference>
<feature type="region of interest" description="Disordered" evidence="1">
    <location>
        <begin position="312"/>
        <end position="346"/>
    </location>
</feature>
<keyword evidence="4" id="KW-1185">Reference proteome</keyword>
<evidence type="ECO:0000259" key="2">
    <source>
        <dbReference type="Pfam" id="PF20410"/>
    </source>
</evidence>
<dbReference type="Pfam" id="PF26363">
    <property type="entry name" value="Phospholipase-like"/>
    <property type="match status" value="1"/>
</dbReference>
<proteinExistence type="predicted"/>
<sequence>MTISSQQYADLADFSYGRDQKGNEHVDLRALVGKVVRMEDGASYRILAHADKPSGYQGTIFQREETGEIVVAHRGTEFGREAWKDGVLTDGGMVFSRVNQQAADAIALTREAQARAKDYAHQRNVPAPEVTVTGHSLGGTLAQITAHHFDLRGEAFNPYGAASLDHRIPEQATPRMINHVMAADVVSAASPHYGQVRIYASAREIGQLQASGYHNNWAVDLVTPDHPLAASVNTSHMMHNFLNVDGDYKRDVSALGDPAMRTRASENARMIGRYREDVGELRAGATLAGDAFGIVKDGPFLVPRNAYEHIRERLQPPLPAGEPARGERGRGASGPQAAPDMRQPGHPAHERYLQIHAGVSELDQARGRTPDAASERLAAALTAASARMPSVGGVSMNQDGTRAFVVDGSDAPLAARERAHVEVTKALQQPVEASTAQWQAAAERQGKERVEWQAQALGNPALEAQMRMRH</sequence>
<dbReference type="GO" id="GO:0006629">
    <property type="term" value="P:lipid metabolic process"/>
    <property type="evidence" value="ECO:0007669"/>
    <property type="project" value="InterPro"/>
</dbReference>
<feature type="domain" description="X-Tfes XVIPCD" evidence="2">
    <location>
        <begin position="342"/>
        <end position="440"/>
    </location>
</feature>
<dbReference type="Gene3D" id="3.40.50.1820">
    <property type="entry name" value="alpha/beta hydrolase"/>
    <property type="match status" value="1"/>
</dbReference>
<dbReference type="OrthoDB" id="7226437at2"/>
<evidence type="ECO:0000313" key="3">
    <source>
        <dbReference type="EMBL" id="RXR08456.1"/>
    </source>
</evidence>
<comment type="caution">
    <text evidence="3">The sequence shown here is derived from an EMBL/GenBank/DDBJ whole genome shotgun (WGS) entry which is preliminary data.</text>
</comment>
<reference evidence="3 4" key="1">
    <citation type="submission" date="2019-01" db="EMBL/GenBank/DDBJ databases">
        <title>Pseudoxanthomonas composti sp. nov., isolated from compost.</title>
        <authorList>
            <person name="Yang G."/>
        </authorList>
    </citation>
    <scope>NUCLEOTIDE SEQUENCE [LARGE SCALE GENOMIC DNA]</scope>
    <source>
        <strain evidence="3 4">GSS15</strain>
    </source>
</reference>
<dbReference type="Proteomes" id="UP000289784">
    <property type="component" value="Unassembled WGS sequence"/>
</dbReference>
<dbReference type="EMBL" id="SAWZ01000001">
    <property type="protein sequence ID" value="RXR08456.1"/>
    <property type="molecule type" value="Genomic_DNA"/>
</dbReference>
<evidence type="ECO:0000256" key="1">
    <source>
        <dbReference type="SAM" id="MobiDB-lite"/>
    </source>
</evidence>